<keyword evidence="2" id="KW-0812">Transmembrane</keyword>
<gene>
    <name evidence="3" type="ORF">C7S10_03020</name>
</gene>
<dbReference type="AlphaFoldDB" id="A0A2R7Z3G5"/>
<organism evidence="3 4">
    <name type="scientific">Nocardioides currus</name>
    <dbReference type="NCBI Taxonomy" id="2133958"/>
    <lineage>
        <taxon>Bacteria</taxon>
        <taxon>Bacillati</taxon>
        <taxon>Actinomycetota</taxon>
        <taxon>Actinomycetes</taxon>
        <taxon>Propionibacteriales</taxon>
        <taxon>Nocardioidaceae</taxon>
        <taxon>Nocardioides</taxon>
    </lineage>
</organism>
<dbReference type="Proteomes" id="UP000244867">
    <property type="component" value="Unassembled WGS sequence"/>
</dbReference>
<feature type="compositionally biased region" description="Low complexity" evidence="1">
    <location>
        <begin position="70"/>
        <end position="84"/>
    </location>
</feature>
<keyword evidence="4" id="KW-1185">Reference proteome</keyword>
<reference evidence="3 4" key="1">
    <citation type="submission" date="2018-03" db="EMBL/GenBank/DDBJ databases">
        <authorList>
            <person name="Keele B.F."/>
        </authorList>
    </citation>
    <scope>NUCLEOTIDE SEQUENCE [LARGE SCALE GENOMIC DNA]</scope>
    <source>
        <strain evidence="3 4">IB-3</strain>
    </source>
</reference>
<accession>A0A2R7Z3G5</accession>
<dbReference type="RefSeq" id="WP_108342894.1">
    <property type="nucleotide sequence ID" value="NZ_PYXZ01000001.1"/>
</dbReference>
<keyword evidence="2" id="KW-0472">Membrane</keyword>
<protein>
    <submittedName>
        <fullName evidence="3">Uncharacterized protein</fullName>
    </submittedName>
</protein>
<evidence type="ECO:0000313" key="4">
    <source>
        <dbReference type="Proteomes" id="UP000244867"/>
    </source>
</evidence>
<proteinExistence type="predicted"/>
<feature type="region of interest" description="Disordered" evidence="1">
    <location>
        <begin position="62"/>
        <end position="85"/>
    </location>
</feature>
<evidence type="ECO:0000313" key="3">
    <source>
        <dbReference type="EMBL" id="PUA82709.1"/>
    </source>
</evidence>
<sequence length="189" mass="19741">MLTDDDLTRQLRAAFTDDTADLAYDRAAPRVRTRPLWARPGVVALPAVGAVAAAVVVLGSPGDPTPPERPSASSAAPSTLSTPTRGAVVTEEITLAGMTFTYERGAGDESIDDQFLRVYDPGRLPAWAAPVELESGAAAKVWVGQDPANGSVSMFVDSPARWEGRLTGLASPTLTVEQMTSIATTGVMS</sequence>
<name>A0A2R7Z3G5_9ACTN</name>
<keyword evidence="2" id="KW-1133">Transmembrane helix</keyword>
<dbReference type="OrthoDB" id="3783658at2"/>
<dbReference type="EMBL" id="PYXZ01000001">
    <property type="protein sequence ID" value="PUA82709.1"/>
    <property type="molecule type" value="Genomic_DNA"/>
</dbReference>
<evidence type="ECO:0000256" key="2">
    <source>
        <dbReference type="SAM" id="Phobius"/>
    </source>
</evidence>
<evidence type="ECO:0000256" key="1">
    <source>
        <dbReference type="SAM" id="MobiDB-lite"/>
    </source>
</evidence>
<comment type="caution">
    <text evidence="3">The sequence shown here is derived from an EMBL/GenBank/DDBJ whole genome shotgun (WGS) entry which is preliminary data.</text>
</comment>
<feature type="transmembrane region" description="Helical" evidence="2">
    <location>
        <begin position="36"/>
        <end position="59"/>
    </location>
</feature>